<dbReference type="PRINTS" id="PR00363">
    <property type="entry name" value="CYTOCHROMEB5"/>
</dbReference>
<reference evidence="6 7" key="1">
    <citation type="journal article" date="2015" name="Fungal Genet. Biol.">
        <title>Evolution of novel wood decay mechanisms in Agaricales revealed by the genome sequences of Fistulina hepatica and Cylindrobasidium torrendii.</title>
        <authorList>
            <person name="Floudas D."/>
            <person name="Held B.W."/>
            <person name="Riley R."/>
            <person name="Nagy L.G."/>
            <person name="Koehler G."/>
            <person name="Ransdell A.S."/>
            <person name="Younus H."/>
            <person name="Chow J."/>
            <person name="Chiniquy J."/>
            <person name="Lipzen A."/>
            <person name="Tritt A."/>
            <person name="Sun H."/>
            <person name="Haridas S."/>
            <person name="LaButti K."/>
            <person name="Ohm R.A."/>
            <person name="Kues U."/>
            <person name="Blanchette R.A."/>
            <person name="Grigoriev I.V."/>
            <person name="Minto R.E."/>
            <person name="Hibbett D.S."/>
        </authorList>
    </citation>
    <scope>NUCLEOTIDE SEQUENCE [LARGE SCALE GENOMIC DNA]</scope>
    <source>
        <strain evidence="6 7">ATCC 64428</strain>
    </source>
</reference>
<dbReference type="InterPro" id="IPR036400">
    <property type="entry name" value="Cyt_B5-like_heme/steroid_sf"/>
</dbReference>
<name>A0A0D7AIB9_9AGAR</name>
<dbReference type="SUPFAM" id="SSF55856">
    <property type="entry name" value="Cytochrome b5-like heme/steroid binding domain"/>
    <property type="match status" value="1"/>
</dbReference>
<keyword evidence="1" id="KW-0349">Heme</keyword>
<gene>
    <name evidence="6" type="ORF">FISHEDRAFT_36681</name>
</gene>
<dbReference type="AlphaFoldDB" id="A0A0D7AIB9"/>
<dbReference type="PANTHER" id="PTHR19359">
    <property type="entry name" value="CYTOCHROME B5"/>
    <property type="match status" value="1"/>
</dbReference>
<keyword evidence="3" id="KW-0408">Iron</keyword>
<evidence type="ECO:0000313" key="6">
    <source>
        <dbReference type="EMBL" id="KIY51615.1"/>
    </source>
</evidence>
<sequence length="50" mass="5523">MREVQKHNSARSCWVVFDGDVYDVTSYIAQHPGGSRILLQNAGKDITCVG</sequence>
<dbReference type="GO" id="GO:0016020">
    <property type="term" value="C:membrane"/>
    <property type="evidence" value="ECO:0007669"/>
    <property type="project" value="TreeGrafter"/>
</dbReference>
<dbReference type="OrthoDB" id="432685at2759"/>
<proteinExistence type="inferred from homology"/>
<organism evidence="6 7">
    <name type="scientific">Fistulina hepatica ATCC 64428</name>
    <dbReference type="NCBI Taxonomy" id="1128425"/>
    <lineage>
        <taxon>Eukaryota</taxon>
        <taxon>Fungi</taxon>
        <taxon>Dikarya</taxon>
        <taxon>Basidiomycota</taxon>
        <taxon>Agaricomycotina</taxon>
        <taxon>Agaricomycetes</taxon>
        <taxon>Agaricomycetidae</taxon>
        <taxon>Agaricales</taxon>
        <taxon>Fistulinaceae</taxon>
        <taxon>Fistulina</taxon>
    </lineage>
</organism>
<dbReference type="SMART" id="SM01117">
    <property type="entry name" value="Cyt-b5"/>
    <property type="match status" value="1"/>
</dbReference>
<evidence type="ECO:0000259" key="5">
    <source>
        <dbReference type="PROSITE" id="PS50255"/>
    </source>
</evidence>
<dbReference type="GO" id="GO:0046872">
    <property type="term" value="F:metal ion binding"/>
    <property type="evidence" value="ECO:0007669"/>
    <property type="project" value="UniProtKB-KW"/>
</dbReference>
<keyword evidence="7" id="KW-1185">Reference proteome</keyword>
<comment type="similarity">
    <text evidence="4">Belongs to the cytochrome b5 family.</text>
</comment>
<protein>
    <submittedName>
        <fullName evidence="6">Cytochrome b5</fullName>
    </submittedName>
</protein>
<keyword evidence="2" id="KW-0479">Metal-binding</keyword>
<evidence type="ECO:0000313" key="7">
    <source>
        <dbReference type="Proteomes" id="UP000054144"/>
    </source>
</evidence>
<dbReference type="PROSITE" id="PS50255">
    <property type="entry name" value="CYTOCHROME_B5_2"/>
    <property type="match status" value="1"/>
</dbReference>
<feature type="domain" description="Cytochrome b5 heme-binding" evidence="5">
    <location>
        <begin position="1"/>
        <end position="47"/>
    </location>
</feature>
<dbReference type="InterPro" id="IPR001199">
    <property type="entry name" value="Cyt_B5-like_heme/steroid-bd"/>
</dbReference>
<evidence type="ECO:0000256" key="1">
    <source>
        <dbReference type="ARBA" id="ARBA00022617"/>
    </source>
</evidence>
<evidence type="ECO:0000256" key="4">
    <source>
        <dbReference type="ARBA" id="ARBA00038168"/>
    </source>
</evidence>
<evidence type="ECO:0000256" key="3">
    <source>
        <dbReference type="ARBA" id="ARBA00023004"/>
    </source>
</evidence>
<dbReference type="Pfam" id="PF00173">
    <property type="entry name" value="Cyt-b5"/>
    <property type="match status" value="1"/>
</dbReference>
<dbReference type="Gene3D" id="3.10.120.10">
    <property type="entry name" value="Cytochrome b5-like heme/steroid binding domain"/>
    <property type="match status" value="1"/>
</dbReference>
<dbReference type="InterPro" id="IPR050668">
    <property type="entry name" value="Cytochrome_b5"/>
</dbReference>
<dbReference type="GO" id="GO:0020037">
    <property type="term" value="F:heme binding"/>
    <property type="evidence" value="ECO:0007669"/>
    <property type="project" value="TreeGrafter"/>
</dbReference>
<evidence type="ECO:0000256" key="2">
    <source>
        <dbReference type="ARBA" id="ARBA00022723"/>
    </source>
</evidence>
<dbReference type="EMBL" id="KN881649">
    <property type="protein sequence ID" value="KIY51615.1"/>
    <property type="molecule type" value="Genomic_DNA"/>
</dbReference>
<accession>A0A0D7AIB9</accession>
<dbReference type="Proteomes" id="UP000054144">
    <property type="component" value="Unassembled WGS sequence"/>
</dbReference>